<proteinExistence type="predicted"/>
<dbReference type="AlphaFoldDB" id="A0A7S2YDM9"/>
<organism evidence="1">
    <name type="scientific">Entomoneis paludosa</name>
    <dbReference type="NCBI Taxonomy" id="265537"/>
    <lineage>
        <taxon>Eukaryota</taxon>
        <taxon>Sar</taxon>
        <taxon>Stramenopiles</taxon>
        <taxon>Ochrophyta</taxon>
        <taxon>Bacillariophyta</taxon>
        <taxon>Bacillariophyceae</taxon>
        <taxon>Bacillariophycidae</taxon>
        <taxon>Entomoneidaceae</taxon>
        <taxon>Entomoneis</taxon>
    </lineage>
</organism>
<dbReference type="EMBL" id="HBHT01020439">
    <property type="protein sequence ID" value="CAD9969500.1"/>
    <property type="molecule type" value="Transcribed_RNA"/>
</dbReference>
<accession>A0A7S2YDM9</accession>
<protein>
    <submittedName>
        <fullName evidence="1">Uncharacterized protein</fullName>
    </submittedName>
</protein>
<reference evidence="1" key="1">
    <citation type="submission" date="2021-01" db="EMBL/GenBank/DDBJ databases">
        <authorList>
            <person name="Corre E."/>
            <person name="Pelletier E."/>
            <person name="Niang G."/>
            <person name="Scheremetjew M."/>
            <person name="Finn R."/>
            <person name="Kale V."/>
            <person name="Holt S."/>
            <person name="Cochrane G."/>
            <person name="Meng A."/>
            <person name="Brown T."/>
            <person name="Cohen L."/>
        </authorList>
    </citation>
    <scope>NUCLEOTIDE SEQUENCE</scope>
    <source>
        <strain evidence="1">CCMP125</strain>
    </source>
</reference>
<evidence type="ECO:0000313" key="1">
    <source>
        <dbReference type="EMBL" id="CAD9969500.1"/>
    </source>
</evidence>
<name>A0A7S2YDM9_9STRA</name>
<gene>
    <name evidence="1" type="ORF">APAL1065_LOCUS13680</name>
</gene>
<sequence>MKANAMKRCKLFSELEKPNRDECQLVSDFVFQRNKPAIFREFKHLVRCEWTPNSGQGQGDLVFSNDEMNRFLVVEAKAIHKHDKKARQKRKKTRRQSRYYKACLEDELDEDQIVFAGILTEPRGGFQFLDEAERDEYLEVN</sequence>